<evidence type="ECO:0000313" key="2">
    <source>
        <dbReference type="Proteomes" id="UP001443914"/>
    </source>
</evidence>
<name>A0AAW1LPR1_SAPOF</name>
<dbReference type="EMBL" id="JBDFQZ010000004">
    <property type="protein sequence ID" value="KAK9735761.1"/>
    <property type="molecule type" value="Genomic_DNA"/>
</dbReference>
<dbReference type="AlphaFoldDB" id="A0AAW1LPR1"/>
<organism evidence="1 2">
    <name type="scientific">Saponaria officinalis</name>
    <name type="common">Common soapwort</name>
    <name type="synonym">Lychnis saponaria</name>
    <dbReference type="NCBI Taxonomy" id="3572"/>
    <lineage>
        <taxon>Eukaryota</taxon>
        <taxon>Viridiplantae</taxon>
        <taxon>Streptophyta</taxon>
        <taxon>Embryophyta</taxon>
        <taxon>Tracheophyta</taxon>
        <taxon>Spermatophyta</taxon>
        <taxon>Magnoliopsida</taxon>
        <taxon>eudicotyledons</taxon>
        <taxon>Gunneridae</taxon>
        <taxon>Pentapetalae</taxon>
        <taxon>Caryophyllales</taxon>
        <taxon>Caryophyllaceae</taxon>
        <taxon>Caryophylleae</taxon>
        <taxon>Saponaria</taxon>
    </lineage>
</organism>
<sequence length="177" mass="19871">MLLILEMLQRLSHLPYNPLYKYSVVRIHQYKYDITSNIITGDHMVPKIFLSKMGNYVVDINSTKITVKVADSAEAIDEALGNQLSNFFVYNVFGLDYKTAVSLDSSCSRKLLVLCAGDDFGYCSLVVQLDHLDYQVSEKLKKILTNPDKCFVMRASYLPNLFGPGDASVRSIKVGAQ</sequence>
<reference evidence="1" key="1">
    <citation type="submission" date="2024-03" db="EMBL/GenBank/DDBJ databases">
        <title>WGS assembly of Saponaria officinalis var. Norfolk2.</title>
        <authorList>
            <person name="Jenkins J."/>
            <person name="Shu S."/>
            <person name="Grimwood J."/>
            <person name="Barry K."/>
            <person name="Goodstein D."/>
            <person name="Schmutz J."/>
            <person name="Leebens-Mack J."/>
            <person name="Osbourn A."/>
        </authorList>
    </citation>
    <scope>NUCLEOTIDE SEQUENCE [LARGE SCALE GENOMIC DNA]</scope>
    <source>
        <strain evidence="1">JIC</strain>
    </source>
</reference>
<dbReference type="Proteomes" id="UP001443914">
    <property type="component" value="Unassembled WGS sequence"/>
</dbReference>
<accession>A0AAW1LPR1</accession>
<protein>
    <submittedName>
        <fullName evidence="1">Uncharacterized protein</fullName>
    </submittedName>
</protein>
<gene>
    <name evidence="1" type="ORF">RND81_04G225900</name>
</gene>
<comment type="caution">
    <text evidence="1">The sequence shown here is derived from an EMBL/GenBank/DDBJ whole genome shotgun (WGS) entry which is preliminary data.</text>
</comment>
<proteinExistence type="predicted"/>
<keyword evidence="2" id="KW-1185">Reference proteome</keyword>
<evidence type="ECO:0000313" key="1">
    <source>
        <dbReference type="EMBL" id="KAK9735761.1"/>
    </source>
</evidence>